<dbReference type="KEGG" id="hhd:HBHAL_3841"/>
<evidence type="ECO:0000313" key="2">
    <source>
        <dbReference type="Proteomes" id="UP000007397"/>
    </source>
</evidence>
<evidence type="ECO:0000313" key="1">
    <source>
        <dbReference type="EMBL" id="CCG46185.1"/>
    </source>
</evidence>
<keyword evidence="2" id="KW-1185">Reference proteome</keyword>
<reference evidence="1 2" key="1">
    <citation type="journal article" date="2013" name="Environ. Microbiol.">
        <title>Chloride and organic osmolytes: a hybrid strategy to cope with elevated salinities by the moderately halophilic, chloride-dependent bacterium Halobacillus halophilus.</title>
        <authorList>
            <person name="Saum S.H."/>
            <person name="Pfeiffer F."/>
            <person name="Palm P."/>
            <person name="Rampp M."/>
            <person name="Schuster S.C."/>
            <person name="Muller V."/>
            <person name="Oesterhelt D."/>
        </authorList>
    </citation>
    <scope>NUCLEOTIDE SEQUENCE [LARGE SCALE GENOMIC DNA]</scope>
    <source>
        <strain evidence="2">ATCC 35676 / DSM 2266 / JCM 20832 / KCTC 3685 / LMG 17431 / NBRC 102448 / NCIMB 2269</strain>
    </source>
</reference>
<dbReference type="HOGENOM" id="CLU_3270922_0_0_9"/>
<accession>I0JPW5</accession>
<dbReference type="Proteomes" id="UP000007397">
    <property type="component" value="Chromosome"/>
</dbReference>
<organism evidence="1 2">
    <name type="scientific">Halobacillus halophilus (strain ATCC 35676 / DSM 2266 / JCM 20832 / KCTC 3685 / LMG 17431 / NBRC 102448 / NCIMB 2269)</name>
    <name type="common">Sporosarcina halophila</name>
    <dbReference type="NCBI Taxonomy" id="866895"/>
    <lineage>
        <taxon>Bacteria</taxon>
        <taxon>Bacillati</taxon>
        <taxon>Bacillota</taxon>
        <taxon>Bacilli</taxon>
        <taxon>Bacillales</taxon>
        <taxon>Bacillaceae</taxon>
        <taxon>Halobacillus</taxon>
    </lineage>
</organism>
<protein>
    <submittedName>
        <fullName evidence="1">Uncharacterized protein</fullName>
    </submittedName>
</protein>
<dbReference type="EMBL" id="HE717023">
    <property type="protein sequence ID" value="CCG46185.1"/>
    <property type="molecule type" value="Genomic_DNA"/>
</dbReference>
<dbReference type="AlphaFoldDB" id="I0JPW5"/>
<name>I0JPW5_HALH3</name>
<dbReference type="PATRIC" id="fig|866895.3.peg.2867"/>
<proteinExistence type="predicted"/>
<sequence>MLPGNRWDEEGKTTHVKQMKTVSIFPQIDPHVVIHKKIEKH</sequence>
<gene>
    <name evidence="1" type="ordered locus">HBHAL_3841</name>
</gene>